<dbReference type="HAMAP" id="MF_01536">
    <property type="entry name" value="UPF0344"/>
    <property type="match status" value="1"/>
</dbReference>
<feature type="transmembrane region" description="Helical" evidence="5">
    <location>
        <begin position="35"/>
        <end position="53"/>
    </location>
</feature>
<keyword evidence="7" id="KW-1185">Reference proteome</keyword>
<dbReference type="NCBIfam" id="NF010199">
    <property type="entry name" value="PRK13673.1-6"/>
    <property type="match status" value="1"/>
</dbReference>
<evidence type="ECO:0000256" key="3">
    <source>
        <dbReference type="ARBA" id="ARBA00022989"/>
    </source>
</evidence>
<evidence type="ECO:0000256" key="4">
    <source>
        <dbReference type="ARBA" id="ARBA00023136"/>
    </source>
</evidence>
<organism evidence="6 7">
    <name type="scientific">Staphylococcus hominis</name>
    <dbReference type="NCBI Taxonomy" id="1290"/>
    <lineage>
        <taxon>Bacteria</taxon>
        <taxon>Bacillati</taxon>
        <taxon>Bacillota</taxon>
        <taxon>Bacilli</taxon>
        <taxon>Bacillales</taxon>
        <taxon>Staphylococcaceae</taxon>
        <taxon>Staphylococcus</taxon>
    </lineage>
</organism>
<keyword evidence="2 5" id="KW-0812">Transmembrane</keyword>
<feature type="transmembrane region" description="Helical" evidence="5">
    <location>
        <begin position="73"/>
        <end position="91"/>
    </location>
</feature>
<evidence type="ECO:0000256" key="1">
    <source>
        <dbReference type="ARBA" id="ARBA00022475"/>
    </source>
</evidence>
<evidence type="ECO:0000313" key="6">
    <source>
        <dbReference type="EMBL" id="MCM5671766.1"/>
    </source>
</evidence>
<dbReference type="AlphaFoldDB" id="A0A4Q9WRI8"/>
<feature type="transmembrane region" description="Helical" evidence="5">
    <location>
        <begin position="103"/>
        <end position="123"/>
    </location>
</feature>
<evidence type="ECO:0000256" key="2">
    <source>
        <dbReference type="ARBA" id="ARBA00022692"/>
    </source>
</evidence>
<gene>
    <name evidence="6" type="ORF">J7T32_003150</name>
</gene>
<accession>A0A4Q9WRI8</accession>
<evidence type="ECO:0000313" key="7">
    <source>
        <dbReference type="Proteomes" id="UP000665944"/>
    </source>
</evidence>
<dbReference type="RefSeq" id="WP_017175835.1">
    <property type="nucleotide sequence ID" value="NZ_CABMJU010000034.1"/>
</dbReference>
<comment type="caution">
    <text evidence="6">The sequence shown here is derived from an EMBL/GenBank/DDBJ whole genome shotgun (WGS) entry which is preliminary data.</text>
</comment>
<comment type="similarity">
    <text evidence="5">Belongs to the UPF0344 family.</text>
</comment>
<keyword evidence="1 5" id="KW-1003">Cell membrane</keyword>
<feature type="transmembrane region" description="Helical" evidence="5">
    <location>
        <begin position="6"/>
        <end position="23"/>
    </location>
</feature>
<keyword evidence="4 5" id="KW-0472">Membrane</keyword>
<proteinExistence type="inferred from homology"/>
<dbReference type="NCBIfam" id="NF010195">
    <property type="entry name" value="PRK13673.1-2"/>
    <property type="match status" value="1"/>
</dbReference>
<dbReference type="Proteomes" id="UP000665944">
    <property type="component" value="Unassembled WGS sequence"/>
</dbReference>
<dbReference type="GO" id="GO:0005886">
    <property type="term" value="C:plasma membrane"/>
    <property type="evidence" value="ECO:0007669"/>
    <property type="project" value="UniProtKB-SubCell"/>
</dbReference>
<comment type="subcellular location">
    <subcellularLocation>
        <location evidence="5">Cell membrane</location>
        <topology evidence="5">Multi-pass membrane protein</topology>
    </subcellularLocation>
</comment>
<name>A0A4Q9WRI8_STAHO</name>
<dbReference type="InterPro" id="IPR010899">
    <property type="entry name" value="UPF0344"/>
</dbReference>
<reference evidence="6 7" key="1">
    <citation type="submission" date="2022-06" db="EMBL/GenBank/DDBJ databases">
        <title>Staphylococcus hominis ShoR14 genome sequence.</title>
        <authorList>
            <person name="Yeo C.C."/>
            <person name="Chew C.H."/>
            <person name="Che Hamzah A.M."/>
            <person name="Al-Trad E.I."/>
        </authorList>
    </citation>
    <scope>NUCLEOTIDE SEQUENCE [LARGE SCALE GENOMIC DNA]</scope>
    <source>
        <strain evidence="6 7">ShoR14</strain>
    </source>
</reference>
<keyword evidence="3 5" id="KW-1133">Transmembrane helix</keyword>
<evidence type="ECO:0000256" key="5">
    <source>
        <dbReference type="HAMAP-Rule" id="MF_01536"/>
    </source>
</evidence>
<dbReference type="Pfam" id="PF07457">
    <property type="entry name" value="DUF1516"/>
    <property type="match status" value="1"/>
</dbReference>
<protein>
    <recommendedName>
        <fullName evidence="5">UPF0344 protein J7T32_003150</fullName>
    </recommendedName>
</protein>
<sequence>MLHMHIVSWVLTIVLYIIAFLHISKSQGPTPTFKSLHMGLRVFMLLTIFSGFWELIEEFMAASHGEGGNHMLLTLKMLCGLGVVALMEVSLAKRKKHAPSHGLFWATIILIIITMALGIILPWGPLSKMFGLS</sequence>
<dbReference type="EMBL" id="JAGHKT020000003">
    <property type="protein sequence ID" value="MCM5671766.1"/>
    <property type="molecule type" value="Genomic_DNA"/>
</dbReference>